<evidence type="ECO:0000256" key="1">
    <source>
        <dbReference type="ARBA" id="ARBA00004167"/>
    </source>
</evidence>
<evidence type="ECO:0000256" key="2">
    <source>
        <dbReference type="ARBA" id="ARBA00022692"/>
    </source>
</evidence>
<dbReference type="InParanoid" id="A0A448YN72"/>
<evidence type="ECO:0000313" key="7">
    <source>
        <dbReference type="Proteomes" id="UP000290900"/>
    </source>
</evidence>
<name>A0A448YN72_BRENA</name>
<evidence type="ECO:0000256" key="4">
    <source>
        <dbReference type="ARBA" id="ARBA00023136"/>
    </source>
</evidence>
<comment type="subcellular location">
    <subcellularLocation>
        <location evidence="1">Membrane</location>
        <topology evidence="1">Single-pass membrane protein</topology>
    </subcellularLocation>
</comment>
<dbReference type="InterPro" id="IPR029208">
    <property type="entry name" value="COX14"/>
</dbReference>
<evidence type="ECO:0000256" key="3">
    <source>
        <dbReference type="ARBA" id="ARBA00022989"/>
    </source>
</evidence>
<dbReference type="Proteomes" id="UP000290900">
    <property type="component" value="Unassembled WGS sequence"/>
</dbReference>
<evidence type="ECO:0000256" key="5">
    <source>
        <dbReference type="SAM" id="Phobius"/>
    </source>
</evidence>
<dbReference type="FunCoup" id="A0A448YN72">
    <property type="interactions" value="27"/>
</dbReference>
<keyword evidence="2 5" id="KW-0812">Transmembrane</keyword>
<dbReference type="EMBL" id="CAACVR010000023">
    <property type="protein sequence ID" value="VEU22399.1"/>
    <property type="molecule type" value="Genomic_DNA"/>
</dbReference>
<gene>
    <name evidence="6" type="ORF">BRENAR_LOCUS3130</name>
</gene>
<dbReference type="OrthoDB" id="4083952at2759"/>
<sequence>MASKYPWYSRAADLTHRVTVLALVGATLYMSGAVVYTLWSNGRENKQRLEVERTRRAAIAEQQRISEAPSQSNE</sequence>
<keyword evidence="7" id="KW-1185">Reference proteome</keyword>
<dbReference type="Pfam" id="PF14880">
    <property type="entry name" value="COX14"/>
    <property type="match status" value="1"/>
</dbReference>
<evidence type="ECO:0000313" key="6">
    <source>
        <dbReference type="EMBL" id="VEU22399.1"/>
    </source>
</evidence>
<dbReference type="GO" id="GO:0016020">
    <property type="term" value="C:membrane"/>
    <property type="evidence" value="ECO:0007669"/>
    <property type="project" value="UniProtKB-SubCell"/>
</dbReference>
<accession>A0A448YN72</accession>
<keyword evidence="4 5" id="KW-0472">Membrane</keyword>
<feature type="transmembrane region" description="Helical" evidence="5">
    <location>
        <begin position="20"/>
        <end position="39"/>
    </location>
</feature>
<proteinExistence type="predicted"/>
<reference evidence="6 7" key="1">
    <citation type="submission" date="2018-12" db="EMBL/GenBank/DDBJ databases">
        <authorList>
            <person name="Tiukova I."/>
            <person name="Dainat J."/>
        </authorList>
    </citation>
    <scope>NUCLEOTIDE SEQUENCE [LARGE SCALE GENOMIC DNA]</scope>
</reference>
<organism evidence="6 7">
    <name type="scientific">Brettanomyces naardenensis</name>
    <name type="common">Yeast</name>
    <dbReference type="NCBI Taxonomy" id="13370"/>
    <lineage>
        <taxon>Eukaryota</taxon>
        <taxon>Fungi</taxon>
        <taxon>Dikarya</taxon>
        <taxon>Ascomycota</taxon>
        <taxon>Saccharomycotina</taxon>
        <taxon>Pichiomycetes</taxon>
        <taxon>Pichiales</taxon>
        <taxon>Pichiaceae</taxon>
        <taxon>Brettanomyces</taxon>
    </lineage>
</organism>
<keyword evidence="3 5" id="KW-1133">Transmembrane helix</keyword>
<dbReference type="STRING" id="13370.A0A448YN72"/>
<dbReference type="AlphaFoldDB" id="A0A448YN72"/>
<protein>
    <submittedName>
        <fullName evidence="6">DEKNAAC103600</fullName>
    </submittedName>
</protein>